<dbReference type="Proteomes" id="UP001597145">
    <property type="component" value="Unassembled WGS sequence"/>
</dbReference>
<sequence length="109" mass="12300">MTDSNLDRFIWAVAEDDHAVFVGPDADGKRLLAEYHGHRFDPPLMLDFSEEEFEATVRTAGPGARSLWPEVPEAEAAVRLLLVHLYESLCGMKTPVRRVYLSEGQVWAE</sequence>
<reference evidence="2" key="1">
    <citation type="journal article" date="2019" name="Int. J. Syst. Evol. Microbiol.">
        <title>The Global Catalogue of Microorganisms (GCM) 10K type strain sequencing project: providing services to taxonomists for standard genome sequencing and annotation.</title>
        <authorList>
            <consortium name="The Broad Institute Genomics Platform"/>
            <consortium name="The Broad Institute Genome Sequencing Center for Infectious Disease"/>
            <person name="Wu L."/>
            <person name="Ma J."/>
        </authorList>
    </citation>
    <scope>NUCLEOTIDE SEQUENCE [LARGE SCALE GENOMIC DNA]</scope>
    <source>
        <strain evidence="2">JCM 12165</strain>
    </source>
</reference>
<proteinExistence type="predicted"/>
<comment type="caution">
    <text evidence="1">The sequence shown here is derived from an EMBL/GenBank/DDBJ whole genome shotgun (WGS) entry which is preliminary data.</text>
</comment>
<dbReference type="RefSeq" id="WP_343984682.1">
    <property type="nucleotide sequence ID" value="NZ_BAAAJG010000025.1"/>
</dbReference>
<evidence type="ECO:0000313" key="1">
    <source>
        <dbReference type="EMBL" id="MFD1534335.1"/>
    </source>
</evidence>
<accession>A0ABW4FVI5</accession>
<keyword evidence="2" id="KW-1185">Reference proteome</keyword>
<protein>
    <submittedName>
        <fullName evidence="1">Uncharacterized protein</fullName>
    </submittedName>
</protein>
<name>A0ABW4FVI5_9PSEU</name>
<organism evidence="1 2">
    <name type="scientific">Pseudonocardia aurantiaca</name>
    <dbReference type="NCBI Taxonomy" id="75290"/>
    <lineage>
        <taxon>Bacteria</taxon>
        <taxon>Bacillati</taxon>
        <taxon>Actinomycetota</taxon>
        <taxon>Actinomycetes</taxon>
        <taxon>Pseudonocardiales</taxon>
        <taxon>Pseudonocardiaceae</taxon>
        <taxon>Pseudonocardia</taxon>
    </lineage>
</organism>
<evidence type="ECO:0000313" key="2">
    <source>
        <dbReference type="Proteomes" id="UP001597145"/>
    </source>
</evidence>
<dbReference type="EMBL" id="JBHUCP010000033">
    <property type="protein sequence ID" value="MFD1534335.1"/>
    <property type="molecule type" value="Genomic_DNA"/>
</dbReference>
<gene>
    <name evidence="1" type="ORF">ACFSCY_33450</name>
</gene>